<dbReference type="Gene3D" id="3.30.420.10">
    <property type="entry name" value="Ribonuclease H-like superfamily/Ribonuclease H"/>
    <property type="match status" value="1"/>
</dbReference>
<accession>A0ABX5GLK8</accession>
<dbReference type="InterPro" id="IPR050900">
    <property type="entry name" value="Transposase_IS3/IS150/IS904"/>
</dbReference>
<evidence type="ECO:0000313" key="2">
    <source>
        <dbReference type="EMBL" id="PSW87796.1"/>
    </source>
</evidence>
<organism evidence="2 3">
    <name type="scientific">Photobacterium iliopiscarium</name>
    <dbReference type="NCBI Taxonomy" id="56192"/>
    <lineage>
        <taxon>Bacteria</taxon>
        <taxon>Pseudomonadati</taxon>
        <taxon>Pseudomonadota</taxon>
        <taxon>Gammaproteobacteria</taxon>
        <taxon>Vibrionales</taxon>
        <taxon>Vibrionaceae</taxon>
        <taxon>Photobacterium</taxon>
    </lineage>
</organism>
<protein>
    <submittedName>
        <fullName evidence="2">IS3 family transposase</fullName>
    </submittedName>
</protein>
<dbReference type="InterPro" id="IPR001584">
    <property type="entry name" value="Integrase_cat-core"/>
</dbReference>
<dbReference type="InterPro" id="IPR048020">
    <property type="entry name" value="Transpos_IS3"/>
</dbReference>
<feature type="domain" description="Integrase catalytic" evidence="1">
    <location>
        <begin position="77"/>
        <end position="214"/>
    </location>
</feature>
<feature type="non-terminal residue" evidence="2">
    <location>
        <position position="214"/>
    </location>
</feature>
<keyword evidence="3" id="KW-1185">Reference proteome</keyword>
<evidence type="ECO:0000259" key="1">
    <source>
        <dbReference type="PROSITE" id="PS50994"/>
    </source>
</evidence>
<gene>
    <name evidence="2" type="ORF">C9J52_20885</name>
</gene>
<proteinExistence type="predicted"/>
<sequence>MLLSSEVKAAHRASGGSAGARTIAAIVTTKGVPLSRYKATNVMKKLGLVSCQVKKHRYKKAENAHLNIPNTLDRQFAITEPNQVWCGDVTYIWSGQRWLYLAIVIDLFSRKVIGWATSGSPNTDLTGKALSMAYEVRGAPKGIMFHSDQGCHYTSKQFRRLLWRYQITQSMSRRGNCWDNAPMERFFRSFKTEWMPTAGYRSSNEAKVAITKYI</sequence>
<comment type="caution">
    <text evidence="2">The sequence shown here is derived from an EMBL/GenBank/DDBJ whole genome shotgun (WGS) entry which is preliminary data.</text>
</comment>
<dbReference type="Pfam" id="PF00665">
    <property type="entry name" value="rve"/>
    <property type="match status" value="1"/>
</dbReference>
<dbReference type="PANTHER" id="PTHR46889">
    <property type="entry name" value="TRANSPOSASE INSF FOR INSERTION SEQUENCE IS3B-RELATED"/>
    <property type="match status" value="1"/>
</dbReference>
<dbReference type="PROSITE" id="PS50994">
    <property type="entry name" value="INTEGRASE"/>
    <property type="match status" value="1"/>
</dbReference>
<dbReference type="InterPro" id="IPR036397">
    <property type="entry name" value="RNaseH_sf"/>
</dbReference>
<dbReference type="EMBL" id="PYOP01000113">
    <property type="protein sequence ID" value="PSW87796.1"/>
    <property type="molecule type" value="Genomic_DNA"/>
</dbReference>
<dbReference type="Proteomes" id="UP000241190">
    <property type="component" value="Unassembled WGS sequence"/>
</dbReference>
<name>A0ABX5GLK8_9GAMM</name>
<dbReference type="SUPFAM" id="SSF53098">
    <property type="entry name" value="Ribonuclease H-like"/>
    <property type="match status" value="1"/>
</dbReference>
<reference evidence="2 3" key="1">
    <citation type="submission" date="2018-03" db="EMBL/GenBank/DDBJ databases">
        <title>Whole genome sequencing of Histamine producing bacteria.</title>
        <authorList>
            <person name="Butler K."/>
        </authorList>
    </citation>
    <scope>NUCLEOTIDE SEQUENCE [LARGE SCALE GENOMIC DNA]</scope>
    <source>
        <strain evidence="2 3">ATCC 51761</strain>
    </source>
</reference>
<evidence type="ECO:0000313" key="3">
    <source>
        <dbReference type="Proteomes" id="UP000241190"/>
    </source>
</evidence>
<dbReference type="PANTHER" id="PTHR46889:SF4">
    <property type="entry name" value="TRANSPOSASE INSO FOR INSERTION SEQUENCE ELEMENT IS911B-RELATED"/>
    <property type="match status" value="1"/>
</dbReference>
<dbReference type="InterPro" id="IPR012337">
    <property type="entry name" value="RNaseH-like_sf"/>
</dbReference>
<dbReference type="NCBIfam" id="NF033516">
    <property type="entry name" value="transpos_IS3"/>
    <property type="match status" value="1"/>
</dbReference>